<dbReference type="RefSeq" id="WP_013398106.1">
    <property type="nucleotide sequence ID" value="NC_014643.1"/>
</dbReference>
<dbReference type="Pfam" id="PF05655">
    <property type="entry name" value="AvrD"/>
    <property type="match status" value="2"/>
</dbReference>
<dbReference type="HOGENOM" id="CLU_933460_0_0_11"/>
<organism evidence="1 2">
    <name type="scientific">Rothia dentocariosa (strain ATCC 17931 / CDC X599 / XDIA)</name>
    <dbReference type="NCBI Taxonomy" id="762948"/>
    <lineage>
        <taxon>Bacteria</taxon>
        <taxon>Bacillati</taxon>
        <taxon>Actinomycetota</taxon>
        <taxon>Actinomycetes</taxon>
        <taxon>Micrococcales</taxon>
        <taxon>Micrococcaceae</taxon>
        <taxon>Rothia</taxon>
    </lineage>
</organism>
<dbReference type="AlphaFoldDB" id="E3H2P0"/>
<accession>E3H2P0</accession>
<dbReference type="KEGG" id="rdn:HMPREF0733_10851"/>
<dbReference type="GeneID" id="29744362"/>
<protein>
    <submittedName>
        <fullName evidence="1">Uncharacterized protein</fullName>
    </submittedName>
</protein>
<name>E3H2P0_ROTDC</name>
<reference evidence="2" key="1">
    <citation type="submission" date="2010-10" db="EMBL/GenBank/DDBJ databases">
        <title>The complete genome of Rothia dentocariosa ATCC 17931.</title>
        <authorList>
            <person name="Muzny D."/>
            <person name="Qin X."/>
            <person name="Buhay C."/>
            <person name="Dugan-Rocha S."/>
            <person name="Ding Y."/>
            <person name="Chen G."/>
            <person name="Hawes A."/>
            <person name="Holder M."/>
            <person name="Jhangiani S."/>
            <person name="Johnson A."/>
            <person name="Khan Z."/>
            <person name="Li Z."/>
            <person name="Liu W."/>
            <person name="Liu X."/>
            <person name="Perez L."/>
            <person name="Shen H."/>
            <person name="Wang Q."/>
            <person name="Watt J."/>
            <person name="Xi L."/>
            <person name="Xin Y."/>
            <person name="Zhou J."/>
            <person name="Deng J."/>
            <person name="Jiang H."/>
            <person name="Liu Y."/>
            <person name="Qu J."/>
            <person name="Song X.-Z."/>
            <person name="Zhang L."/>
            <person name="Villasana D."/>
            <person name="Johnson A."/>
            <person name="Liu J."/>
            <person name="Liyanage D."/>
            <person name="Lorensuhewa L."/>
            <person name="Robinson T."/>
            <person name="Song A."/>
            <person name="Song B.-B."/>
            <person name="Dinh H."/>
            <person name="Thornton R."/>
            <person name="Coyle M."/>
            <person name="Francisco L."/>
            <person name="Jackson L."/>
            <person name="Javaid M."/>
            <person name="Korchina V."/>
            <person name="Kovar C."/>
            <person name="Mata R."/>
            <person name="Mathew T."/>
            <person name="Ngo R."/>
            <person name="Nguyen L."/>
            <person name="Nguyen N."/>
            <person name="Okwuonu G."/>
            <person name="Ongeri F."/>
            <person name="Pham C."/>
            <person name="Simmons D."/>
            <person name="Wilczek-Boney K."/>
            <person name="Hale W."/>
            <person name="Jakkamsetti A."/>
            <person name="Pham P."/>
            <person name="Ruth R."/>
            <person name="San Lucas F."/>
            <person name="Warren J."/>
            <person name="Zhang J."/>
            <person name="Zhao Z."/>
            <person name="Zhou C."/>
            <person name="Zhu D."/>
            <person name="Lee S."/>
            <person name="Bess C."/>
            <person name="Blankenburg K."/>
            <person name="Forbes L."/>
            <person name="Fu Q."/>
            <person name="Gubbala S."/>
            <person name="Hirani K."/>
            <person name="Jayaseelan J.C."/>
            <person name="Lara F."/>
            <person name="Munidasa M."/>
            <person name="Palculict T."/>
            <person name="Patil S."/>
            <person name="Pu L.-L."/>
            <person name="Saada N."/>
            <person name="Tang L."/>
            <person name="Weissenberger G."/>
            <person name="Zhu Y."/>
            <person name="Hemphill L."/>
            <person name="Shang Y."/>
            <person name="Youmans B."/>
            <person name="Ayvaz T."/>
            <person name="Ross M."/>
            <person name="Santibanez J."/>
            <person name="Aqrawi P."/>
            <person name="Gross S."/>
            <person name="Joshi V."/>
            <person name="Fowler G."/>
            <person name="Nazareth L."/>
            <person name="Reid J."/>
            <person name="Worley K."/>
            <person name="Petrosino J."/>
            <person name="Highlander S."/>
            <person name="Gibbs R."/>
        </authorList>
    </citation>
    <scope>NUCLEOTIDE SEQUENCE [LARGE SCALE GENOMIC DNA]</scope>
    <source>
        <strain evidence="2">ATCC 17931 / CDC X599 / XDIA</strain>
    </source>
</reference>
<dbReference type="EMBL" id="CP002280">
    <property type="protein sequence ID" value="ADP40309.1"/>
    <property type="molecule type" value="Genomic_DNA"/>
</dbReference>
<evidence type="ECO:0000313" key="1">
    <source>
        <dbReference type="EMBL" id="ADP40309.1"/>
    </source>
</evidence>
<dbReference type="Proteomes" id="UP000000387">
    <property type="component" value="Chromosome"/>
</dbReference>
<dbReference type="eggNOG" id="ENOG5033346">
    <property type="taxonomic scope" value="Bacteria"/>
</dbReference>
<dbReference type="InterPro" id="IPR008799">
    <property type="entry name" value="Pseudomon_AvrD"/>
</dbReference>
<gene>
    <name evidence="1" type="ordered locus">HMPREF0733_10851</name>
</gene>
<sequence>MTNITTAATIDEVLGESSSRFFGAIYRTAQQDISVQFTPRWDGSWGISGKASVHYVTSWGERRGKQRIPHLSTIDAVLMLAQLGRKFYDEAFQAGFCSELEIINITHVMVRAGSAPDEDLNNMPVSGELAIEDRAIQARVQIGNMYTIADYRVEAGENHANSAAIISEATPKIGLTDVVIDPAAGRATATVEIAEPINSLPGESLLVANIIACSQIGQVLMAMLDGIPREKSNTLWMRKYEGWVSESLGEDSFLKADVVSDEHLLLPVKEEKLSIYNGHGSGCNVDCEYSIAHVLPHQ</sequence>
<evidence type="ECO:0000313" key="2">
    <source>
        <dbReference type="Proteomes" id="UP000000387"/>
    </source>
</evidence>
<proteinExistence type="predicted"/>